<dbReference type="EMBL" id="VFQX01000053">
    <property type="protein sequence ID" value="KAF0974052.1"/>
    <property type="molecule type" value="Genomic_DNA"/>
</dbReference>
<protein>
    <recommendedName>
        <fullName evidence="2">Pseudouridine synthase RsuA/RluA-like domain-containing protein</fullName>
    </recommendedName>
</protein>
<comment type="caution">
    <text evidence="3">The sequence shown here is derived from an EMBL/GenBank/DDBJ whole genome shotgun (WGS) entry which is preliminary data.</text>
</comment>
<dbReference type="GeneID" id="68113880"/>
<dbReference type="OrthoDB" id="424794at2759"/>
<dbReference type="GO" id="GO:0000455">
    <property type="term" value="P:enzyme-directed rRNA pseudouridine synthesis"/>
    <property type="evidence" value="ECO:0007669"/>
    <property type="project" value="TreeGrafter"/>
</dbReference>
<gene>
    <name evidence="3" type="ORF">FDP41_006662</name>
</gene>
<keyword evidence="4" id="KW-1185">Reference proteome</keyword>
<dbReference type="Gene3D" id="3.30.2350.10">
    <property type="entry name" value="Pseudouridine synthase"/>
    <property type="match status" value="1"/>
</dbReference>
<feature type="region of interest" description="Disordered" evidence="1">
    <location>
        <begin position="1"/>
        <end position="26"/>
    </location>
</feature>
<evidence type="ECO:0000313" key="4">
    <source>
        <dbReference type="Proteomes" id="UP000444721"/>
    </source>
</evidence>
<dbReference type="InterPro" id="IPR050188">
    <property type="entry name" value="RluA_PseudoU_synthase"/>
</dbReference>
<dbReference type="VEuPathDB" id="AmoebaDB:FDP41_006662"/>
<dbReference type="GO" id="GO:0003723">
    <property type="term" value="F:RNA binding"/>
    <property type="evidence" value="ECO:0007669"/>
    <property type="project" value="InterPro"/>
</dbReference>
<dbReference type="InterPro" id="IPR020103">
    <property type="entry name" value="PsdUridine_synth_cat_dom_sf"/>
</dbReference>
<dbReference type="SUPFAM" id="SSF55120">
    <property type="entry name" value="Pseudouridine synthase"/>
    <property type="match status" value="1"/>
</dbReference>
<feature type="domain" description="Pseudouridine synthase RsuA/RluA-like" evidence="2">
    <location>
        <begin position="204"/>
        <end position="383"/>
    </location>
</feature>
<reference evidence="3 4" key="1">
    <citation type="journal article" date="2019" name="Sci. Rep.">
        <title>Nanopore sequencing improves the draft genome of the human pathogenic amoeba Naegleria fowleri.</title>
        <authorList>
            <person name="Liechti N."/>
            <person name="Schurch N."/>
            <person name="Bruggmann R."/>
            <person name="Wittwer M."/>
        </authorList>
    </citation>
    <scope>NUCLEOTIDE SEQUENCE [LARGE SCALE GENOMIC DNA]</scope>
    <source>
        <strain evidence="3 4">ATCC 30894</strain>
    </source>
</reference>
<accession>A0A6A5BGW3</accession>
<dbReference type="Pfam" id="PF00849">
    <property type="entry name" value="PseudoU_synth_2"/>
    <property type="match status" value="1"/>
</dbReference>
<dbReference type="Proteomes" id="UP000444721">
    <property type="component" value="Unassembled WGS sequence"/>
</dbReference>
<organism evidence="3 4">
    <name type="scientific">Naegleria fowleri</name>
    <name type="common">Brain eating amoeba</name>
    <dbReference type="NCBI Taxonomy" id="5763"/>
    <lineage>
        <taxon>Eukaryota</taxon>
        <taxon>Discoba</taxon>
        <taxon>Heterolobosea</taxon>
        <taxon>Tetramitia</taxon>
        <taxon>Eutetramitia</taxon>
        <taxon>Vahlkampfiidae</taxon>
        <taxon>Naegleria</taxon>
    </lineage>
</organism>
<proteinExistence type="predicted"/>
<dbReference type="GO" id="GO:0009982">
    <property type="term" value="F:pseudouridine synthase activity"/>
    <property type="evidence" value="ECO:0007669"/>
    <property type="project" value="InterPro"/>
</dbReference>
<dbReference type="AlphaFoldDB" id="A0A6A5BGW3"/>
<dbReference type="OMA" id="WENPWPE"/>
<dbReference type="PANTHER" id="PTHR21600">
    <property type="entry name" value="MITOCHONDRIAL RNA PSEUDOURIDINE SYNTHASE"/>
    <property type="match status" value="1"/>
</dbReference>
<name>A0A6A5BGW3_NAEFO</name>
<dbReference type="InterPro" id="IPR006145">
    <property type="entry name" value="PsdUridine_synth_RsuA/RluA"/>
</dbReference>
<sequence length="504" mass="58861">MFENLEEASSSPQSSEGKKSNSGASLFVSDSPMNYDEVTPLKSSQEGIKSPYLIRLVFEANDEHNNVYHHRKDRNLPMTMEYSRDIGKSNSNDIILKMDNCYKLYDNLVFVKPHKVLHNTKMRPRWVNKTLVEILGSEFKMPKEVVTEMIEENVISVKTAKPNSISLLQYKLRPNDQIVTVDWKNEKPVLYPRFIKVLYHDDKFLVIDKPTSIPVHPAGRFVKNTLHHILEMAYSKKLYLLHRLDKVTSGILIHTWNAELATIYGEKLKGGSVTKCYLAQVYGDFPEITTTNTVDLNGQTFNVDDHGFIHVKNKLVYHQNEWTFIWRAKVTDTNESHEEEPTNSIIDTAYTLVKRIYYNSSQHSSIVLCVPITGRTHQIREHLRVMGYPIINDVGFELTNEKAEQWENPWPEKWSIMKQFKDDDDKCAESLLKMQFERHHKQCFKEGDFFIHLHSYYYAFHDENPVEFISDLPNWCQNLDPSFQQNIIIDMCRKINSKATIQKF</sequence>
<dbReference type="RefSeq" id="XP_044558765.1">
    <property type="nucleotide sequence ID" value="XM_044710321.1"/>
</dbReference>
<dbReference type="VEuPathDB" id="AmoebaDB:NfTy_074380"/>
<evidence type="ECO:0000256" key="1">
    <source>
        <dbReference type="SAM" id="MobiDB-lite"/>
    </source>
</evidence>
<dbReference type="PANTHER" id="PTHR21600:SF40">
    <property type="entry name" value="PSEUDOURIDYLATE SYNTHASE RPUSD2"/>
    <property type="match status" value="1"/>
</dbReference>
<evidence type="ECO:0000313" key="3">
    <source>
        <dbReference type="EMBL" id="KAF0974052.1"/>
    </source>
</evidence>
<dbReference type="VEuPathDB" id="AmoebaDB:NF0106860"/>
<evidence type="ECO:0000259" key="2">
    <source>
        <dbReference type="Pfam" id="PF00849"/>
    </source>
</evidence>